<dbReference type="InterPro" id="IPR027417">
    <property type="entry name" value="P-loop_NTPase"/>
</dbReference>
<comment type="caution">
    <text evidence="2">The sequence shown here is derived from an EMBL/GenBank/DDBJ whole genome shotgun (WGS) entry which is preliminary data.</text>
</comment>
<evidence type="ECO:0000259" key="1">
    <source>
        <dbReference type="Pfam" id="PF13358"/>
    </source>
</evidence>
<keyword evidence="3" id="KW-1185">Reference proteome</keyword>
<organism evidence="2 3">
    <name type="scientific">Tenebrio molitor</name>
    <name type="common">Yellow mealworm beetle</name>
    <dbReference type="NCBI Taxonomy" id="7067"/>
    <lineage>
        <taxon>Eukaryota</taxon>
        <taxon>Metazoa</taxon>
        <taxon>Ecdysozoa</taxon>
        <taxon>Arthropoda</taxon>
        <taxon>Hexapoda</taxon>
        <taxon>Insecta</taxon>
        <taxon>Pterygota</taxon>
        <taxon>Neoptera</taxon>
        <taxon>Endopterygota</taxon>
        <taxon>Coleoptera</taxon>
        <taxon>Polyphaga</taxon>
        <taxon>Cucujiformia</taxon>
        <taxon>Tenebrionidae</taxon>
        <taxon>Tenebrio</taxon>
    </lineage>
</organism>
<sequence length="1443" mass="166981">MVLLWYCMVPYGPVEAVRSSLVPYGPVKAVRSLMRFGPLKPLACFGPVLVYFDPVGAVGNVLEIPRQPVPPVLPVPLVPIPEKIKEFPNQPVFLEAPFSPISTTFTRRPGTLNLGKENELLNLANLMLKLTIDDAVQDFALSSDDSTLGAFDDIVCEVQTNDKKFAYAIQLKHVNDEEKKKITLEDLQETGKKNKFNLSNFCAEYLKMKDVCEPFDIILHTNRKLDFDAEEEEIVFKHGTNTINVVMTKCDAHPWLSTNTNKCYKFKIIENQDKTIMETYKKFFGKFYMYVEQLNVKKLKEHILDKFKNKFCCENDHVLKKYLDFIESWRNEEKKKQKLSKMVVKNVLVLNLLSENLRQQTTDDTDELVNEKRQVFAEAVRKYDVTIFGKKSENLVKSIWPFDCNELLNDTQAKKLAEDYQLLFNKEAGLKLGWLMGRCPLFVVDRDVTRKAINLSTSKEFVLFSDNDNIDDFEKLSVLRKLSDLEEHPEIYETVVDKFRCAIQLKTNAFPLKTFLEGNKEIQDIVTTDKLVSMIDGPLVICADNEVLPPHYITRSISRNIIIEVKFFEKMDEDTLVLICGWKKNSKLLDGFRTVDVEELLENDEYDEESGRVIYVSDVEGCRKEFDLLCSKVKKPKAHLFAMTEREKLEWVRSTHGVEDLEGFRVEPSSMGESELLRYENNINIVCADSGMGKTELMKSVKNQYCYNYSWTTMIYARNHYQHFKQNKDAVEAFKKYIFDRIYNRYEEFDVKFFKKLIRGTKPIVVRYVWDGLNEVSSEHVKVIMKLIRDLSKEGTKNWITSRTNLKQSLENYFGTFSWTISEFDEDQQQTYIKGRLAHLTDSFNTYLNSIRLSGCGGVFGIPLLIYILTQFFSTDGSCSIGNLYQHLVDQIFNVHYTEKHDYNIHSECQTERNEVTKNKRILNYEKVAMKMYFEGDVVSKMDVDKFLMKIKSESDHVGIITRVVETESPLFLHSSFAEYFAEHNSYVLLPTAVVNIKDNEGNYKEAIALLDTASQSSYISEELHKKLNIRKFEDKTVVSGISDMSLTISDACTVDIQSSNETSELTRVPYTSVQKIITNPNFEKKERKIKKFRRISENLGVEIKNIIYESYKNNVVPTTKNLMGKLEDTFRLYLRSIGFFYRMLDRRLAIMETPRLKKLRFEYIHQIRKFRAEGRSIIVLDETWYDSHDVLKKGITDGSSKCVLNTPPSRGKRIIILAAGSENGWVEGSLLLSAKNIKDCSADYHQDMDGALFESWFQNQLLPNIPQNSVIVMDNAKYHSRHLIKKPSQATRKDEILNFMASHNIAVPQKNTKKDLLEILKNHDIPQQYVVDETAKERGHTVLRLPPYYCVLNPIELIWSSLKRGIRQSNVAPNLSAAVVELIRQEVKKIDSNLWRNCFRHVINVENSYLSPTMPELIINLAEDSDDDETLYFENSDSDEDC</sequence>
<dbReference type="EMBL" id="JABDTM020018485">
    <property type="protein sequence ID" value="KAH0817984.1"/>
    <property type="molecule type" value="Genomic_DNA"/>
</dbReference>
<reference evidence="2" key="2">
    <citation type="submission" date="2021-08" db="EMBL/GenBank/DDBJ databases">
        <authorList>
            <person name="Eriksson T."/>
        </authorList>
    </citation>
    <scope>NUCLEOTIDE SEQUENCE</scope>
    <source>
        <strain evidence="2">Stoneville</strain>
        <tissue evidence="2">Whole head</tissue>
    </source>
</reference>
<name>A0A8J6HNP8_TENMO</name>
<dbReference type="PANTHER" id="PTHR33939">
    <property type="entry name" value="PROTEIN CBG22215"/>
    <property type="match status" value="1"/>
</dbReference>
<accession>A0A8J6HNP8</accession>
<dbReference type="InterPro" id="IPR036397">
    <property type="entry name" value="RNaseH_sf"/>
</dbReference>
<protein>
    <recommendedName>
        <fullName evidence="1">Tc1-like transposase DDE domain-containing protein</fullName>
    </recommendedName>
</protein>
<dbReference type="PANTHER" id="PTHR33939:SF1">
    <property type="entry name" value="DUF4371 DOMAIN-CONTAINING PROTEIN"/>
    <property type="match status" value="1"/>
</dbReference>
<evidence type="ECO:0000313" key="2">
    <source>
        <dbReference type="EMBL" id="KAH0817984.1"/>
    </source>
</evidence>
<dbReference type="Gene3D" id="3.30.420.10">
    <property type="entry name" value="Ribonuclease H-like superfamily/Ribonuclease H"/>
    <property type="match status" value="1"/>
</dbReference>
<dbReference type="Gene3D" id="3.40.50.300">
    <property type="entry name" value="P-loop containing nucleotide triphosphate hydrolases"/>
    <property type="match status" value="1"/>
</dbReference>
<proteinExistence type="predicted"/>
<feature type="domain" description="Tc1-like transposase DDE" evidence="1">
    <location>
        <begin position="1212"/>
        <end position="1372"/>
    </location>
</feature>
<dbReference type="InterPro" id="IPR038717">
    <property type="entry name" value="Tc1-like_DDE_dom"/>
</dbReference>
<reference evidence="2" key="1">
    <citation type="journal article" date="2020" name="J Insects Food Feed">
        <title>The yellow mealworm (Tenebrio molitor) genome: a resource for the emerging insects as food and feed industry.</title>
        <authorList>
            <person name="Eriksson T."/>
            <person name="Andere A."/>
            <person name="Kelstrup H."/>
            <person name="Emery V."/>
            <person name="Picard C."/>
        </authorList>
    </citation>
    <scope>NUCLEOTIDE SEQUENCE</scope>
    <source>
        <strain evidence="2">Stoneville</strain>
        <tissue evidence="2">Whole head</tissue>
    </source>
</reference>
<evidence type="ECO:0000313" key="3">
    <source>
        <dbReference type="Proteomes" id="UP000719412"/>
    </source>
</evidence>
<dbReference type="GO" id="GO:0003676">
    <property type="term" value="F:nucleic acid binding"/>
    <property type="evidence" value="ECO:0007669"/>
    <property type="project" value="InterPro"/>
</dbReference>
<gene>
    <name evidence="2" type="ORF">GEV33_004807</name>
</gene>
<dbReference type="Pfam" id="PF13358">
    <property type="entry name" value="DDE_3"/>
    <property type="match status" value="1"/>
</dbReference>
<dbReference type="Proteomes" id="UP000719412">
    <property type="component" value="Unassembled WGS sequence"/>
</dbReference>